<feature type="domain" description="CCZ1/INTU/HSP4 first Longin" evidence="3">
    <location>
        <begin position="27"/>
        <end position="157"/>
    </location>
</feature>
<feature type="region of interest" description="Disordered" evidence="2">
    <location>
        <begin position="466"/>
        <end position="495"/>
    </location>
</feature>
<gene>
    <name evidence="4" type="ORF">FN846DRAFT_911707</name>
</gene>
<dbReference type="PANTHER" id="PTHR13056:SF0">
    <property type="entry name" value="VACUOLAR FUSION PROTEIN CCZ1 HOMOLOG-RELATED"/>
    <property type="match status" value="1"/>
</dbReference>
<comment type="caution">
    <text evidence="4">The sequence shown here is derived from an EMBL/GenBank/DDBJ whole genome shotgun (WGS) entry which is preliminary data.</text>
</comment>
<evidence type="ECO:0000313" key="5">
    <source>
        <dbReference type="Proteomes" id="UP000326924"/>
    </source>
</evidence>
<proteinExistence type="inferred from homology"/>
<feature type="region of interest" description="Disordered" evidence="2">
    <location>
        <begin position="274"/>
        <end position="301"/>
    </location>
</feature>
<sequence length="706" mass="77812">MSQSQPAPSPPLPSSLVPTITPASLSSLAIYNPTLGPTDETLPQQLVFYTSRLGNAAVSENEKLRQIGLAQGITEFSRGFSTSPSNSTSVETQRSRIVTLELEEGGWWVHAQVDLTYIHNPTVQPPTQEFSSREVATPQLLLAQLKKAYTQFRFHYGTFAMNWERLDRAAFCRRLEKYWLRWAWVRWDVMLHGNPVIDILAEKAIRMAGGRLGKEIGLQERVFMEGWIKKEKTHGLVDMVVSRFGGEDKEEEEGGKDDSGTTASKRSSLWFWSSQQGGTASTTKDTTKKHAQDQPPPVLIPSDGCVFKGIGALEVNDVANYLSELYEKGDDTYVVTSNGVRRKRRRKQRPNGTPRLGISSGESSPRRSTSTVRHARTESDGPRRTGSNLGREPEVQDSAPQPGDPPQETTPAQASSSSPPEGDTTAKYRNLINANSKILNLLTFGLSSRVQSMHLRGSSISSEAGIAAAAESPEDSNNNNIENDPAEAEPSNKLQRGSFLIGFQGDLDIEDIDDDHEDSSGRITTRTVYLPRASSTALEELRLAVYTNKPFLFAFLFTPTSRSLSSPSFYRSLHHQLSPIVRSLLSKSPTPPKTSLKPPFDLFLNGGCVYTTLPAIPEPGRELPGWTRAEALHVYTIILGMMQQKGDRERSARSMRGWWINWLKLDAGRGEGMVVRRAGEGKGDVDGVPQGDVKKFLEGLAEGKGG</sequence>
<evidence type="ECO:0000313" key="4">
    <source>
        <dbReference type="EMBL" id="KAA8895484.1"/>
    </source>
</evidence>
<feature type="region of interest" description="Disordered" evidence="2">
    <location>
        <begin position="337"/>
        <end position="426"/>
    </location>
</feature>
<feature type="compositionally biased region" description="Basic residues" evidence="2">
    <location>
        <begin position="340"/>
        <end position="349"/>
    </location>
</feature>
<dbReference type="GO" id="GO:0016192">
    <property type="term" value="P:vesicle-mediated transport"/>
    <property type="evidence" value="ECO:0007669"/>
    <property type="project" value="InterPro"/>
</dbReference>
<dbReference type="EMBL" id="VXIS01000261">
    <property type="protein sequence ID" value="KAA8895484.1"/>
    <property type="molecule type" value="Genomic_DNA"/>
</dbReference>
<dbReference type="GO" id="GO:0035658">
    <property type="term" value="C:Mon1-Ccz1 complex"/>
    <property type="evidence" value="ECO:0007669"/>
    <property type="project" value="InterPro"/>
</dbReference>
<accession>A0A5J5EJV8</accession>
<evidence type="ECO:0000256" key="2">
    <source>
        <dbReference type="SAM" id="MobiDB-lite"/>
    </source>
</evidence>
<keyword evidence="5" id="KW-1185">Reference proteome</keyword>
<feature type="compositionally biased region" description="Polar residues" evidence="2">
    <location>
        <begin position="274"/>
        <end position="284"/>
    </location>
</feature>
<dbReference type="OrthoDB" id="240546at2759"/>
<dbReference type="InParanoid" id="A0A5J5EJV8"/>
<dbReference type="AlphaFoldDB" id="A0A5J5EJV8"/>
<evidence type="ECO:0000256" key="1">
    <source>
        <dbReference type="ARBA" id="ARBA00005352"/>
    </source>
</evidence>
<protein>
    <recommendedName>
        <fullName evidence="3">CCZ1/INTU/HSP4 first Longin domain-containing protein</fullName>
    </recommendedName>
</protein>
<feature type="compositionally biased region" description="Low complexity" evidence="2">
    <location>
        <begin position="359"/>
        <end position="371"/>
    </location>
</feature>
<comment type="similarity">
    <text evidence="1">Belongs to the CCZ1 family.</text>
</comment>
<dbReference type="InterPro" id="IPR013176">
    <property type="entry name" value="Ccz1"/>
</dbReference>
<dbReference type="Proteomes" id="UP000326924">
    <property type="component" value="Unassembled WGS sequence"/>
</dbReference>
<dbReference type="InterPro" id="IPR043987">
    <property type="entry name" value="CCZ1/INTU/HSP4_longin_1"/>
</dbReference>
<name>A0A5J5EJV8_9PEZI</name>
<feature type="compositionally biased region" description="Low complexity" evidence="2">
    <location>
        <begin position="407"/>
        <end position="421"/>
    </location>
</feature>
<organism evidence="4 5">
    <name type="scientific">Sphaerosporella brunnea</name>
    <dbReference type="NCBI Taxonomy" id="1250544"/>
    <lineage>
        <taxon>Eukaryota</taxon>
        <taxon>Fungi</taxon>
        <taxon>Dikarya</taxon>
        <taxon>Ascomycota</taxon>
        <taxon>Pezizomycotina</taxon>
        <taxon>Pezizomycetes</taxon>
        <taxon>Pezizales</taxon>
        <taxon>Pyronemataceae</taxon>
        <taxon>Sphaerosporella</taxon>
    </lineage>
</organism>
<reference evidence="4 5" key="1">
    <citation type="submission" date="2019-09" db="EMBL/GenBank/DDBJ databases">
        <title>Draft genome of the ectomycorrhizal ascomycete Sphaerosporella brunnea.</title>
        <authorList>
            <consortium name="DOE Joint Genome Institute"/>
            <person name="Benucci G.M."/>
            <person name="Marozzi G."/>
            <person name="Antonielli L."/>
            <person name="Sanchez S."/>
            <person name="Marco P."/>
            <person name="Wang X."/>
            <person name="Falini L.B."/>
            <person name="Barry K."/>
            <person name="Haridas S."/>
            <person name="Lipzen A."/>
            <person name="Labutti K."/>
            <person name="Grigoriev I.V."/>
            <person name="Murat C."/>
            <person name="Martin F."/>
            <person name="Albertini E."/>
            <person name="Donnini D."/>
            <person name="Bonito G."/>
        </authorList>
    </citation>
    <scope>NUCLEOTIDE SEQUENCE [LARGE SCALE GENOMIC DNA]</scope>
    <source>
        <strain evidence="4 5">Sb_GMNB300</strain>
    </source>
</reference>
<dbReference type="Pfam" id="PF19031">
    <property type="entry name" value="Intu_longin_1"/>
    <property type="match status" value="1"/>
</dbReference>
<evidence type="ECO:0000259" key="3">
    <source>
        <dbReference type="Pfam" id="PF19031"/>
    </source>
</evidence>
<dbReference type="PANTHER" id="PTHR13056">
    <property type="entry name" value="VACUOLAR FUSION PROTEIN CCZ1 HOMOLOG-RELATED"/>
    <property type="match status" value="1"/>
</dbReference>